<gene>
    <name evidence="2" type="ORF">Slati_3752400</name>
</gene>
<protein>
    <submittedName>
        <fullName evidence="2">Uncharacterized protein</fullName>
    </submittedName>
</protein>
<feature type="compositionally biased region" description="Pro residues" evidence="1">
    <location>
        <begin position="1"/>
        <end position="10"/>
    </location>
</feature>
<reference evidence="2" key="1">
    <citation type="submission" date="2020-06" db="EMBL/GenBank/DDBJ databases">
        <authorList>
            <person name="Li T."/>
            <person name="Hu X."/>
            <person name="Zhang T."/>
            <person name="Song X."/>
            <person name="Zhang H."/>
            <person name="Dai N."/>
            <person name="Sheng W."/>
            <person name="Hou X."/>
            <person name="Wei L."/>
        </authorList>
    </citation>
    <scope>NUCLEOTIDE SEQUENCE</scope>
    <source>
        <strain evidence="2">KEN1</strain>
        <tissue evidence="2">Leaf</tissue>
    </source>
</reference>
<accession>A0AAW2U437</accession>
<organism evidence="2">
    <name type="scientific">Sesamum latifolium</name>
    <dbReference type="NCBI Taxonomy" id="2727402"/>
    <lineage>
        <taxon>Eukaryota</taxon>
        <taxon>Viridiplantae</taxon>
        <taxon>Streptophyta</taxon>
        <taxon>Embryophyta</taxon>
        <taxon>Tracheophyta</taxon>
        <taxon>Spermatophyta</taxon>
        <taxon>Magnoliopsida</taxon>
        <taxon>eudicotyledons</taxon>
        <taxon>Gunneridae</taxon>
        <taxon>Pentapetalae</taxon>
        <taxon>asterids</taxon>
        <taxon>lamiids</taxon>
        <taxon>Lamiales</taxon>
        <taxon>Pedaliaceae</taxon>
        <taxon>Sesamum</taxon>
    </lineage>
</organism>
<evidence type="ECO:0000313" key="2">
    <source>
        <dbReference type="EMBL" id="KAL0411627.1"/>
    </source>
</evidence>
<comment type="caution">
    <text evidence="2">The sequence shown here is derived from an EMBL/GenBank/DDBJ whole genome shotgun (WGS) entry which is preliminary data.</text>
</comment>
<dbReference type="AlphaFoldDB" id="A0AAW2U437"/>
<proteinExistence type="predicted"/>
<feature type="region of interest" description="Disordered" evidence="1">
    <location>
        <begin position="1"/>
        <end position="44"/>
    </location>
</feature>
<sequence>MQECPWPRPAEGPASLAPVPPPPRSAGPVAGPLRRNTSLDTSSGELSSALLGAIQRIVLAAIRKQVVALPPPHIGTPSDVDIFEEEAEGDVLVPMPPVAEKQGPPSLAPQEVPPQWLARFAYL</sequence>
<dbReference type="EMBL" id="JACGWN010000013">
    <property type="protein sequence ID" value="KAL0411627.1"/>
    <property type="molecule type" value="Genomic_DNA"/>
</dbReference>
<reference evidence="2" key="2">
    <citation type="journal article" date="2024" name="Plant">
        <title>Genomic evolution and insights into agronomic trait innovations of Sesamum species.</title>
        <authorList>
            <person name="Miao H."/>
            <person name="Wang L."/>
            <person name="Qu L."/>
            <person name="Liu H."/>
            <person name="Sun Y."/>
            <person name="Le M."/>
            <person name="Wang Q."/>
            <person name="Wei S."/>
            <person name="Zheng Y."/>
            <person name="Lin W."/>
            <person name="Duan Y."/>
            <person name="Cao H."/>
            <person name="Xiong S."/>
            <person name="Wang X."/>
            <person name="Wei L."/>
            <person name="Li C."/>
            <person name="Ma Q."/>
            <person name="Ju M."/>
            <person name="Zhao R."/>
            <person name="Li G."/>
            <person name="Mu C."/>
            <person name="Tian Q."/>
            <person name="Mei H."/>
            <person name="Zhang T."/>
            <person name="Gao T."/>
            <person name="Zhang H."/>
        </authorList>
    </citation>
    <scope>NUCLEOTIDE SEQUENCE</scope>
    <source>
        <strain evidence="2">KEN1</strain>
    </source>
</reference>
<evidence type="ECO:0000256" key="1">
    <source>
        <dbReference type="SAM" id="MobiDB-lite"/>
    </source>
</evidence>
<name>A0AAW2U437_9LAMI</name>